<feature type="binding site" evidence="17">
    <location>
        <position position="440"/>
    </location>
    <ligand>
        <name>(6S)-NADPHX</name>
        <dbReference type="ChEBI" id="CHEBI:64076"/>
    </ligand>
</feature>
<dbReference type="GO" id="GO:0016301">
    <property type="term" value="F:kinase activity"/>
    <property type="evidence" value="ECO:0007669"/>
    <property type="project" value="UniProtKB-KW"/>
</dbReference>
<feature type="binding site" evidence="17">
    <location>
        <position position="266"/>
    </location>
    <ligand>
        <name>(6S)-NADPHX</name>
        <dbReference type="ChEBI" id="CHEBI:64076"/>
    </ligand>
</feature>
<dbReference type="OrthoDB" id="9806925at2"/>
<dbReference type="SUPFAM" id="SSF64153">
    <property type="entry name" value="YjeF N-terminal domain-like"/>
    <property type="match status" value="1"/>
</dbReference>
<evidence type="ECO:0000256" key="17">
    <source>
        <dbReference type="HAMAP-Rule" id="MF_01965"/>
    </source>
</evidence>
<keyword evidence="11 18" id="KW-0413">Isomerase</keyword>
<keyword evidence="13" id="KW-0511">Multifunctional enzyme</keyword>
<dbReference type="Gene3D" id="3.40.1190.20">
    <property type="match status" value="1"/>
</dbReference>
<evidence type="ECO:0000313" key="22">
    <source>
        <dbReference type="EMBL" id="CUB07294.1"/>
    </source>
</evidence>
<feature type="binding site" evidence="18">
    <location>
        <position position="70"/>
    </location>
    <ligand>
        <name>K(+)</name>
        <dbReference type="ChEBI" id="CHEBI:29103"/>
    </ligand>
</feature>
<dbReference type="Pfam" id="PF03853">
    <property type="entry name" value="YjeF_N"/>
    <property type="match status" value="1"/>
</dbReference>
<comment type="function">
    <text evidence="14 19">Bifunctional enzyme that catalyzes the epimerization of the S- and R-forms of NAD(P)HX and the dehydration of the S-form of NAD(P)HX at the expense of ADP, which is converted to AMP. This allows the repair of both epimers of NAD(P)HX, a damaged form of NAD(P)H that is a result of enzymatic or heat-dependent hydration.</text>
</comment>
<dbReference type="GO" id="GO:0052856">
    <property type="term" value="F:NAD(P)HX epimerase activity"/>
    <property type="evidence" value="ECO:0007669"/>
    <property type="project" value="UniProtKB-UniRule"/>
</dbReference>
<dbReference type="InterPro" id="IPR036652">
    <property type="entry name" value="YjeF_N_dom_sf"/>
</dbReference>
<comment type="catalytic activity">
    <reaction evidence="15 17 19">
        <text>(6S)-NADHX + ADP = AMP + phosphate + NADH + H(+)</text>
        <dbReference type="Rhea" id="RHEA:32223"/>
        <dbReference type="ChEBI" id="CHEBI:15378"/>
        <dbReference type="ChEBI" id="CHEBI:43474"/>
        <dbReference type="ChEBI" id="CHEBI:57945"/>
        <dbReference type="ChEBI" id="CHEBI:64074"/>
        <dbReference type="ChEBI" id="CHEBI:456215"/>
        <dbReference type="ChEBI" id="CHEBI:456216"/>
        <dbReference type="EC" id="4.2.1.136"/>
    </reaction>
</comment>
<feature type="binding site" evidence="18">
    <location>
        <position position="133"/>
    </location>
    <ligand>
        <name>K(+)</name>
        <dbReference type="ChEBI" id="CHEBI:29103"/>
    </ligand>
</feature>
<dbReference type="EMBL" id="CYHH01000006">
    <property type="protein sequence ID" value="CUB07294.1"/>
    <property type="molecule type" value="Genomic_DNA"/>
</dbReference>
<dbReference type="PROSITE" id="PS01050">
    <property type="entry name" value="YJEF_C_2"/>
    <property type="match status" value="1"/>
</dbReference>
<feature type="domain" description="YjeF N-terminal" evidence="21">
    <location>
        <begin position="19"/>
        <end position="223"/>
    </location>
</feature>
<evidence type="ECO:0000256" key="18">
    <source>
        <dbReference type="HAMAP-Rule" id="MF_01966"/>
    </source>
</evidence>
<dbReference type="PANTHER" id="PTHR12592">
    <property type="entry name" value="ATP-DEPENDENT (S)-NAD(P)H-HYDRATE DEHYDRATASE FAMILY MEMBER"/>
    <property type="match status" value="1"/>
</dbReference>
<comment type="function">
    <text evidence="18">Catalyzes the epimerization of the S- and R-forms of NAD(P)HX, a damaged form of NAD(P)H that is a result of enzymatic or heat-dependent hydration. This is a prerequisite for the S-specific NAD(P)H-hydrate dehydratase to allow the repair of both epimers of NAD(P)HX.</text>
</comment>
<dbReference type="NCBIfam" id="TIGR00196">
    <property type="entry name" value="yjeF_cterm"/>
    <property type="match status" value="1"/>
</dbReference>
<evidence type="ECO:0000313" key="23">
    <source>
        <dbReference type="Proteomes" id="UP000182108"/>
    </source>
</evidence>
<evidence type="ECO:0000259" key="20">
    <source>
        <dbReference type="PROSITE" id="PS51383"/>
    </source>
</evidence>
<dbReference type="Proteomes" id="UP000182108">
    <property type="component" value="Unassembled WGS sequence"/>
</dbReference>
<accession>A0A0K6IW68</accession>
<keyword evidence="8 17" id="KW-0521">NADP</keyword>
<evidence type="ECO:0000256" key="2">
    <source>
        <dbReference type="ARBA" id="ARBA00000909"/>
    </source>
</evidence>
<dbReference type="PROSITE" id="PS51383">
    <property type="entry name" value="YJEF_C_3"/>
    <property type="match status" value="1"/>
</dbReference>
<sequence>MPFAPFSPFIAPLSSRPLLRLKEIRAIEAVEVPLADPPLMERAGAAIARSVIAHVPPGGLVCILCGPGNNGGDGFVAARRLLALGRRAVVIGCFDATRMEGEAAAARAAFLSAGGTVLPGPEALDERPAAIVDALFGIGLARPIGEPYASWIEWGSRQTAFKLAVDVPSGLDADTGRCTGPCFEANATLTFLADKPGLHTLDGPDRAGVVMVDALGVDASRHDLGRGRLLGLDAFAGHLRPRRKNTHKGSFGHVLVVGGAPRMSGAAFLAGHAALATGAGKVTLCALDPNILSFSPVHPELMVGNAIPERGVDVLVVGPGLGASAEARAQLARLLPSSLPLVLDADGLNRLAVDAELQESLRSRSIPAILTPHPMEAARLLGTEVAAVQRDRIAAAQELAQRYRAHVVLKGCGSVVADPDGAWAINPTGNPGMASAGMGDVLSGLLGALLAQGWPVPLAARFGPFLHGAAADRLVAEGIGPIGITASETVSAARRLLNEWSVRA</sequence>
<keyword evidence="22" id="KW-0808">Transferase</keyword>
<gene>
    <name evidence="17" type="primary">nnrD</name>
    <name evidence="18" type="synonym">nnrE</name>
    <name evidence="22" type="ORF">Ga0061068_10642</name>
</gene>
<dbReference type="InterPro" id="IPR004443">
    <property type="entry name" value="YjeF_N_dom"/>
</dbReference>
<keyword evidence="10 17" id="KW-0520">NAD</keyword>
<evidence type="ECO:0000256" key="5">
    <source>
        <dbReference type="ARBA" id="ARBA00022723"/>
    </source>
</evidence>
<keyword evidence="6 17" id="KW-0547">Nucleotide-binding</keyword>
<protein>
    <recommendedName>
        <fullName evidence="19">Bifunctional NAD(P)H-hydrate repair enzyme</fullName>
    </recommendedName>
    <alternativeName>
        <fullName evidence="19">Nicotinamide nucleotide repair protein</fullName>
    </alternativeName>
    <domain>
        <recommendedName>
            <fullName evidence="19">ADP-dependent (S)-NAD(P)H-hydrate dehydratase</fullName>
            <ecNumber evidence="19">4.2.1.136</ecNumber>
        </recommendedName>
        <alternativeName>
            <fullName evidence="19">ADP-dependent NAD(P)HX dehydratase</fullName>
        </alternativeName>
    </domain>
    <domain>
        <recommendedName>
            <fullName evidence="19">NAD(P)H-hydrate epimerase</fullName>
            <ecNumber evidence="19">5.1.99.6</ecNumber>
        </recommendedName>
    </domain>
</protein>
<evidence type="ECO:0000256" key="11">
    <source>
        <dbReference type="ARBA" id="ARBA00023235"/>
    </source>
</evidence>
<comment type="subunit">
    <text evidence="17">Homotetramer.</text>
</comment>
<comment type="similarity">
    <text evidence="18">Belongs to the NnrE/AIBP family.</text>
</comment>
<evidence type="ECO:0000256" key="14">
    <source>
        <dbReference type="ARBA" id="ARBA00025153"/>
    </source>
</evidence>
<dbReference type="InterPro" id="IPR029056">
    <property type="entry name" value="Ribokinase-like"/>
</dbReference>
<dbReference type="PIRSF" id="PIRSF017184">
    <property type="entry name" value="Nnr"/>
    <property type="match status" value="1"/>
</dbReference>
<organism evidence="22 23">
    <name type="scientific">Tepidiphilus thermophilus</name>
    <dbReference type="NCBI Taxonomy" id="876478"/>
    <lineage>
        <taxon>Bacteria</taxon>
        <taxon>Pseudomonadati</taxon>
        <taxon>Pseudomonadota</taxon>
        <taxon>Hydrogenophilia</taxon>
        <taxon>Hydrogenophilales</taxon>
        <taxon>Hydrogenophilaceae</taxon>
        <taxon>Tepidiphilus</taxon>
    </lineage>
</organism>
<keyword evidence="5 18" id="KW-0479">Metal-binding</keyword>
<feature type="domain" description="YjeF C-terminal" evidence="20">
    <location>
        <begin position="231"/>
        <end position="500"/>
    </location>
</feature>
<evidence type="ECO:0000256" key="4">
    <source>
        <dbReference type="ARBA" id="ARBA00009524"/>
    </source>
</evidence>
<keyword evidence="22" id="KW-0418">Kinase</keyword>
<dbReference type="CDD" id="cd01171">
    <property type="entry name" value="YXKO-related"/>
    <property type="match status" value="1"/>
</dbReference>
<dbReference type="AlphaFoldDB" id="A0A0K6IW68"/>
<comment type="similarity">
    <text evidence="4 19">In the C-terminal section; belongs to the NnrD/CARKD family.</text>
</comment>
<keyword evidence="12 17" id="KW-0456">Lyase</keyword>
<dbReference type="PANTHER" id="PTHR12592:SF0">
    <property type="entry name" value="ATP-DEPENDENT (S)-NAD(P)H-HYDRATE DEHYDRATASE"/>
    <property type="match status" value="1"/>
</dbReference>
<comment type="catalytic activity">
    <reaction evidence="2 18 19">
        <text>(6R)-NADPHX = (6S)-NADPHX</text>
        <dbReference type="Rhea" id="RHEA:32227"/>
        <dbReference type="ChEBI" id="CHEBI:64076"/>
        <dbReference type="ChEBI" id="CHEBI:64077"/>
        <dbReference type="EC" id="5.1.99.6"/>
    </reaction>
</comment>
<feature type="binding site" evidence="18">
    <location>
        <begin position="69"/>
        <end position="73"/>
    </location>
    <ligand>
        <name>(6S)-NADPHX</name>
        <dbReference type="ChEBI" id="CHEBI:64076"/>
    </ligand>
</feature>
<evidence type="ECO:0000256" key="19">
    <source>
        <dbReference type="PIRNR" id="PIRNR017184"/>
    </source>
</evidence>
<dbReference type="PROSITE" id="PS51385">
    <property type="entry name" value="YJEF_N"/>
    <property type="match status" value="1"/>
</dbReference>
<reference evidence="23" key="1">
    <citation type="submission" date="2015-08" db="EMBL/GenBank/DDBJ databases">
        <authorList>
            <person name="Babu N.S."/>
            <person name="Beckwith C.J."/>
            <person name="Beseler K.G."/>
            <person name="Brison A."/>
            <person name="Carone J.V."/>
            <person name="Caskin T.P."/>
            <person name="Diamond M."/>
            <person name="Durham M.E."/>
            <person name="Foxe J.M."/>
            <person name="Go M."/>
            <person name="Henderson B.A."/>
            <person name="Jones I.B."/>
            <person name="McGettigan J.A."/>
            <person name="Micheletti S.J."/>
            <person name="Nasrallah M.E."/>
            <person name="Ortiz D."/>
            <person name="Piller C.R."/>
            <person name="Privatt S.R."/>
            <person name="Schneider S.L."/>
            <person name="Sharp S."/>
            <person name="Smith T.C."/>
            <person name="Stanton J.D."/>
            <person name="Ullery H.E."/>
            <person name="Wilson R.J."/>
            <person name="Serrano M.G."/>
            <person name="Buck G."/>
            <person name="Lee V."/>
            <person name="Wang Y."/>
            <person name="Carvalho R."/>
            <person name="Voegtly L."/>
            <person name="Shi R."/>
            <person name="Duckworth R."/>
            <person name="Johnson A."/>
            <person name="Loviza R."/>
            <person name="Walstead R."/>
            <person name="Shah Z."/>
            <person name="Kiflezghi M."/>
            <person name="Wade K."/>
            <person name="Ball S.L."/>
            <person name="Bradley K.W."/>
            <person name="Asai D.J."/>
            <person name="Bowman C.A."/>
            <person name="Russell D.A."/>
            <person name="Pope W.H."/>
            <person name="Jacobs-Sera D."/>
            <person name="Hendrix R.W."/>
            <person name="Hatfull G.F."/>
        </authorList>
    </citation>
    <scope>NUCLEOTIDE SEQUENCE [LARGE SCALE GENOMIC DNA]</scope>
    <source>
        <strain evidence="23">JCM 19170</strain>
    </source>
</reference>
<feature type="binding site" evidence="18">
    <location>
        <position position="166"/>
    </location>
    <ligand>
        <name>(6S)-NADPHX</name>
        <dbReference type="ChEBI" id="CHEBI:64076"/>
    </ligand>
</feature>
<feature type="binding site" evidence="18">
    <location>
        <position position="169"/>
    </location>
    <ligand>
        <name>K(+)</name>
        <dbReference type="ChEBI" id="CHEBI:29103"/>
    </ligand>
</feature>
<evidence type="ECO:0000256" key="12">
    <source>
        <dbReference type="ARBA" id="ARBA00023239"/>
    </source>
</evidence>
<dbReference type="HAMAP" id="MF_01965">
    <property type="entry name" value="NADHX_dehydratase"/>
    <property type="match status" value="1"/>
</dbReference>
<dbReference type="InterPro" id="IPR030677">
    <property type="entry name" value="Nnr"/>
</dbReference>
<evidence type="ECO:0000256" key="16">
    <source>
        <dbReference type="ARBA" id="ARBA00049209"/>
    </source>
</evidence>
<feature type="binding site" evidence="17">
    <location>
        <position position="320"/>
    </location>
    <ligand>
        <name>(6S)-NADPHX</name>
        <dbReference type="ChEBI" id="CHEBI:64076"/>
    </ligand>
</feature>
<comment type="catalytic activity">
    <reaction evidence="16 17 19">
        <text>(6S)-NADPHX + ADP = AMP + phosphate + NADPH + H(+)</text>
        <dbReference type="Rhea" id="RHEA:32235"/>
        <dbReference type="ChEBI" id="CHEBI:15378"/>
        <dbReference type="ChEBI" id="CHEBI:43474"/>
        <dbReference type="ChEBI" id="CHEBI:57783"/>
        <dbReference type="ChEBI" id="CHEBI:64076"/>
        <dbReference type="ChEBI" id="CHEBI:456215"/>
        <dbReference type="ChEBI" id="CHEBI:456216"/>
        <dbReference type="EC" id="4.2.1.136"/>
    </reaction>
</comment>
<evidence type="ECO:0000256" key="7">
    <source>
        <dbReference type="ARBA" id="ARBA00022840"/>
    </source>
</evidence>
<feature type="binding site" evidence="17">
    <location>
        <begin position="410"/>
        <end position="414"/>
    </location>
    <ligand>
        <name>AMP</name>
        <dbReference type="ChEBI" id="CHEBI:456215"/>
    </ligand>
</feature>
<feature type="binding site" evidence="18">
    <location>
        <begin position="137"/>
        <end position="143"/>
    </location>
    <ligand>
        <name>(6S)-NADPHX</name>
        <dbReference type="ChEBI" id="CHEBI:64076"/>
    </ligand>
</feature>
<dbReference type="EC" id="4.2.1.136" evidence="19"/>
<dbReference type="GO" id="GO:0046496">
    <property type="term" value="P:nicotinamide nucleotide metabolic process"/>
    <property type="evidence" value="ECO:0007669"/>
    <property type="project" value="UniProtKB-UniRule"/>
</dbReference>
<dbReference type="HAMAP" id="MF_01966">
    <property type="entry name" value="NADHX_epimerase"/>
    <property type="match status" value="1"/>
</dbReference>
<comment type="similarity">
    <text evidence="3 19">In the N-terminal section; belongs to the NnrE/AIBP family.</text>
</comment>
<dbReference type="InterPro" id="IPR000631">
    <property type="entry name" value="CARKD"/>
</dbReference>
<dbReference type="EC" id="5.1.99.6" evidence="19"/>
<dbReference type="NCBIfam" id="TIGR00197">
    <property type="entry name" value="yjeF_nterm"/>
    <property type="match status" value="1"/>
</dbReference>
<dbReference type="GO" id="GO:0046872">
    <property type="term" value="F:metal ion binding"/>
    <property type="evidence" value="ECO:0007669"/>
    <property type="project" value="UniProtKB-UniRule"/>
</dbReference>
<dbReference type="SUPFAM" id="SSF53613">
    <property type="entry name" value="Ribokinase-like"/>
    <property type="match status" value="1"/>
</dbReference>
<evidence type="ECO:0000256" key="9">
    <source>
        <dbReference type="ARBA" id="ARBA00022958"/>
    </source>
</evidence>
<dbReference type="Pfam" id="PF01256">
    <property type="entry name" value="Carb_kinase"/>
    <property type="match status" value="1"/>
</dbReference>
<evidence type="ECO:0000256" key="3">
    <source>
        <dbReference type="ARBA" id="ARBA00006001"/>
    </source>
</evidence>
<dbReference type="GO" id="GO:0110051">
    <property type="term" value="P:metabolite repair"/>
    <property type="evidence" value="ECO:0007669"/>
    <property type="project" value="TreeGrafter"/>
</dbReference>
<comment type="cofactor">
    <cofactor evidence="17">
        <name>Mg(2+)</name>
        <dbReference type="ChEBI" id="CHEBI:18420"/>
    </cofactor>
</comment>
<comment type="cofactor">
    <cofactor evidence="18 19">
        <name>K(+)</name>
        <dbReference type="ChEBI" id="CHEBI:29103"/>
    </cofactor>
    <text evidence="18 19">Binds 1 potassium ion per subunit.</text>
</comment>
<dbReference type="GO" id="GO:0052855">
    <property type="term" value="F:ADP-dependent NAD(P)H-hydrate dehydratase activity"/>
    <property type="evidence" value="ECO:0007669"/>
    <property type="project" value="UniProtKB-UniRule"/>
</dbReference>
<evidence type="ECO:0000256" key="15">
    <source>
        <dbReference type="ARBA" id="ARBA00048238"/>
    </source>
</evidence>
<feature type="binding site" evidence="17">
    <location>
        <position position="373"/>
    </location>
    <ligand>
        <name>(6S)-NADPHX</name>
        <dbReference type="ChEBI" id="CHEBI:64076"/>
    </ligand>
</feature>
<comment type="catalytic activity">
    <reaction evidence="1 18 19">
        <text>(6R)-NADHX = (6S)-NADHX</text>
        <dbReference type="Rhea" id="RHEA:32215"/>
        <dbReference type="ChEBI" id="CHEBI:64074"/>
        <dbReference type="ChEBI" id="CHEBI:64075"/>
        <dbReference type="EC" id="5.1.99.6"/>
    </reaction>
</comment>
<evidence type="ECO:0000256" key="13">
    <source>
        <dbReference type="ARBA" id="ARBA00023268"/>
    </source>
</evidence>
<evidence type="ECO:0000256" key="6">
    <source>
        <dbReference type="ARBA" id="ARBA00022741"/>
    </source>
</evidence>
<feature type="binding site" evidence="18">
    <location>
        <position position="148"/>
    </location>
    <ligand>
        <name>(6S)-NADPHX</name>
        <dbReference type="ChEBI" id="CHEBI:64076"/>
    </ligand>
</feature>
<keyword evidence="23" id="KW-1185">Reference proteome</keyword>
<name>A0A0K6IW68_9PROT</name>
<feature type="binding site" evidence="17">
    <location>
        <position position="439"/>
    </location>
    <ligand>
        <name>AMP</name>
        <dbReference type="ChEBI" id="CHEBI:456215"/>
    </ligand>
</feature>
<keyword evidence="9 18" id="KW-0630">Potassium</keyword>
<dbReference type="InterPro" id="IPR017953">
    <property type="entry name" value="Carbohydrate_kinase_pred_CS"/>
</dbReference>
<keyword evidence="7 17" id="KW-0067">ATP-binding</keyword>
<evidence type="ECO:0000256" key="1">
    <source>
        <dbReference type="ARBA" id="ARBA00000013"/>
    </source>
</evidence>
<evidence type="ECO:0000259" key="21">
    <source>
        <dbReference type="PROSITE" id="PS51385"/>
    </source>
</evidence>
<comment type="similarity">
    <text evidence="17">Belongs to the NnrD/CARKD family.</text>
</comment>
<proteinExistence type="inferred from homology"/>
<evidence type="ECO:0000256" key="8">
    <source>
        <dbReference type="ARBA" id="ARBA00022857"/>
    </source>
</evidence>
<dbReference type="Gene3D" id="3.40.50.10260">
    <property type="entry name" value="YjeF N-terminal domain"/>
    <property type="match status" value="1"/>
</dbReference>
<comment type="function">
    <text evidence="17">Catalyzes the dehydration of the S-form of NAD(P)HX at the expense of ADP, which is converted to AMP. Together with NAD(P)HX epimerase, which catalyzes the epimerization of the S- and R-forms, the enzyme allows the repair of both epimers of NAD(P)HX, a damaged form of NAD(P)H that is a result of enzymatic or heat-dependent hydration.</text>
</comment>
<dbReference type="RefSeq" id="WP_055423585.1">
    <property type="nucleotide sequence ID" value="NZ_CYHH01000006.1"/>
</dbReference>
<dbReference type="GO" id="GO:0005524">
    <property type="term" value="F:ATP binding"/>
    <property type="evidence" value="ECO:0007669"/>
    <property type="project" value="UniProtKB-UniRule"/>
</dbReference>
<evidence type="ECO:0000256" key="10">
    <source>
        <dbReference type="ARBA" id="ARBA00023027"/>
    </source>
</evidence>